<reference evidence="8" key="2">
    <citation type="submission" date="2006-09" db="EMBL/GenBank/DDBJ databases">
        <title>The genome sequence of Plasmodium falciparum Dd2.</title>
        <authorList>
            <consortium name="The Broad Institute Genome Sequencing Platform"/>
            <person name="Birren B."/>
            <person name="Lander E."/>
            <person name="Galagan J."/>
            <person name="Nusbaum C."/>
            <person name="Devon K."/>
            <person name="Henn M."/>
            <person name="Jaffe D."/>
            <person name="Butler J."/>
            <person name="Alvarez P."/>
            <person name="Gnerre S."/>
            <person name="Grabherr M."/>
            <person name="Kleber M."/>
            <person name="Mauceli E."/>
            <person name="Brockman W."/>
            <person name="MacCallum I.A."/>
            <person name="Rounsley S."/>
            <person name="Young S."/>
            <person name="LaButti K."/>
            <person name="Pushparaj V."/>
            <person name="DeCaprio D."/>
            <person name="Crawford M."/>
            <person name="Koehrsen M."/>
            <person name="Engels R."/>
            <person name="Montgomery P."/>
            <person name="Pearson M."/>
            <person name="Howarth C."/>
            <person name="Larson L."/>
            <person name="Luoma S."/>
            <person name="White J."/>
            <person name="Kodira C."/>
            <person name="Zeng Q."/>
            <person name="O'Leary S."/>
            <person name="Yandava C."/>
            <person name="Alvarado L."/>
            <person name="Wirth D."/>
            <person name="Volkman S."/>
            <person name="Hartl D."/>
        </authorList>
    </citation>
    <scope>NUCLEOTIDE SEQUENCE [LARGE SCALE GENOMIC DNA]</scope>
</reference>
<evidence type="ECO:0000256" key="4">
    <source>
        <dbReference type="ARBA" id="ARBA00023235"/>
    </source>
</evidence>
<dbReference type="EMBL" id="GG702155">
    <property type="protein sequence ID" value="KOB89289.1"/>
    <property type="molecule type" value="Genomic_DNA"/>
</dbReference>
<dbReference type="GO" id="GO:0009330">
    <property type="term" value="C:DNA topoisomerase type II (double strand cut, ATP-hydrolyzing) complex"/>
    <property type="evidence" value="ECO:0007669"/>
    <property type="project" value="TreeGrafter"/>
</dbReference>
<evidence type="ECO:0000256" key="3">
    <source>
        <dbReference type="ARBA" id="ARBA00023125"/>
    </source>
</evidence>
<feature type="domain" description="Topo IIA-type catalytic" evidence="6">
    <location>
        <begin position="1"/>
        <end position="92"/>
    </location>
</feature>
<dbReference type="Pfam" id="PF00521">
    <property type="entry name" value="DNA_topoisoIV"/>
    <property type="match status" value="1"/>
</dbReference>
<reference evidence="8" key="1">
    <citation type="submission" date="2006-09" db="EMBL/GenBank/DDBJ databases">
        <title>Annotation of Plasmodium falciparum Dd2.</title>
        <authorList>
            <consortium name="The Broad Institute Genome Sequencing Platform"/>
            <person name="Volkman S.K."/>
            <person name="Neafsey D.E."/>
            <person name="Dash A.P."/>
            <person name="Chitnis C.E."/>
            <person name="Hartl D.L."/>
            <person name="Young S.K."/>
            <person name="Zeng Q."/>
            <person name="Koehrsen M."/>
            <person name="Alvarado L."/>
            <person name="Berlin A."/>
            <person name="Borenstein D."/>
            <person name="Chapman S.B."/>
            <person name="Chen Z."/>
            <person name="Engels R."/>
            <person name="Freedman E."/>
            <person name="Gellesch M."/>
            <person name="Goldberg J."/>
            <person name="Griggs A."/>
            <person name="Gujja S."/>
            <person name="Heilman E.R."/>
            <person name="Heiman D.I."/>
            <person name="Howarth C."/>
            <person name="Jen D."/>
            <person name="Larson L."/>
            <person name="Mehta T."/>
            <person name="Neiman D."/>
            <person name="Park D."/>
            <person name="Pearson M."/>
            <person name="Roberts A."/>
            <person name="Saif S."/>
            <person name="Shea T."/>
            <person name="Shenoy N."/>
            <person name="Sisk P."/>
            <person name="Stolte C."/>
            <person name="Sykes S."/>
            <person name="Walk T."/>
            <person name="White J."/>
            <person name="Yandava C."/>
            <person name="Haas B."/>
            <person name="Henn M.R."/>
            <person name="Nusbaum C."/>
            <person name="Birren B."/>
        </authorList>
    </citation>
    <scope>NUCLEOTIDE SEQUENCE [LARGE SCALE GENOMIC DNA]</scope>
</reference>
<dbReference type="InterPro" id="IPR013760">
    <property type="entry name" value="Topo_IIA-like_dom_sf"/>
</dbReference>
<keyword evidence="2" id="KW-0799">Topoisomerase</keyword>
<dbReference type="KEGG" id="pfd:PFDG_04837"/>
<comment type="caution">
    <text evidence="5">Lacks conserved residue(s) required for the propagation of feature annotation.</text>
</comment>
<dbReference type="AlphaFoldDB" id="A0A0L7M8W3"/>
<evidence type="ECO:0000256" key="5">
    <source>
        <dbReference type="PROSITE-ProRule" id="PRU01384"/>
    </source>
</evidence>
<sequence>MRDTEAKISSFCYDILLDEINDENVEYIQNLDANEREPKVLCRKIPLLLINGCSGIAVSILSSIPCHHLIDVAKCCINFLTNANMRDDDYFI</sequence>
<evidence type="ECO:0000256" key="1">
    <source>
        <dbReference type="ARBA" id="ARBA00008263"/>
    </source>
</evidence>
<evidence type="ECO:0000313" key="8">
    <source>
        <dbReference type="Proteomes" id="UP000054282"/>
    </source>
</evidence>
<dbReference type="InterPro" id="IPR013758">
    <property type="entry name" value="Topo_IIA_A/C_ab"/>
</dbReference>
<keyword evidence="4" id="KW-0413">Isomerase</keyword>
<comment type="similarity">
    <text evidence="1">Belongs to the type II topoisomerase GyrA/ParC subunit family.</text>
</comment>
<dbReference type="PROSITE" id="PS52040">
    <property type="entry name" value="TOPO_IIA"/>
    <property type="match status" value="1"/>
</dbReference>
<dbReference type="PANTHER" id="PTHR43493:SF5">
    <property type="entry name" value="DNA GYRASE SUBUNIT A, CHLOROPLASTIC_MITOCHONDRIAL"/>
    <property type="match status" value="1"/>
</dbReference>
<dbReference type="Gene3D" id="3.90.199.10">
    <property type="entry name" value="Topoisomerase II, domain 5"/>
    <property type="match status" value="1"/>
</dbReference>
<name>A0A0L7M8W3_PLAF4</name>
<protein>
    <recommendedName>
        <fullName evidence="6">Topo IIA-type catalytic domain-containing protein</fullName>
    </recommendedName>
</protein>
<dbReference type="InterPro" id="IPR002205">
    <property type="entry name" value="Topo_IIA_dom_A"/>
</dbReference>
<organism evidence="7 8">
    <name type="scientific">Plasmodium falciparum (isolate Dd2)</name>
    <dbReference type="NCBI Taxonomy" id="57267"/>
    <lineage>
        <taxon>Eukaryota</taxon>
        <taxon>Sar</taxon>
        <taxon>Alveolata</taxon>
        <taxon>Apicomplexa</taxon>
        <taxon>Aconoidasida</taxon>
        <taxon>Haemosporida</taxon>
        <taxon>Plasmodiidae</taxon>
        <taxon>Plasmodium</taxon>
        <taxon>Plasmodium (Laverania)</taxon>
    </lineage>
</organism>
<dbReference type="SUPFAM" id="SSF56719">
    <property type="entry name" value="Type II DNA topoisomerase"/>
    <property type="match status" value="1"/>
</dbReference>
<dbReference type="GO" id="GO:0003677">
    <property type="term" value="F:DNA binding"/>
    <property type="evidence" value="ECO:0007669"/>
    <property type="project" value="UniProtKB-UniRule"/>
</dbReference>
<dbReference type="GO" id="GO:0003918">
    <property type="term" value="F:DNA topoisomerase type II (double strand cut, ATP-hydrolyzing) activity"/>
    <property type="evidence" value="ECO:0007669"/>
    <property type="project" value="InterPro"/>
</dbReference>
<dbReference type="InterPro" id="IPR050220">
    <property type="entry name" value="Type_II_DNA_Topoisomerases"/>
</dbReference>
<evidence type="ECO:0000313" key="7">
    <source>
        <dbReference type="EMBL" id="KOB89289.1"/>
    </source>
</evidence>
<keyword evidence="3 5" id="KW-0238">DNA-binding</keyword>
<evidence type="ECO:0000259" key="6">
    <source>
        <dbReference type="PROSITE" id="PS52040"/>
    </source>
</evidence>
<dbReference type="PANTHER" id="PTHR43493">
    <property type="entry name" value="DNA GYRASE/TOPOISOMERASE SUBUNIT A"/>
    <property type="match status" value="1"/>
</dbReference>
<proteinExistence type="inferred from homology"/>
<dbReference type="GO" id="GO:0006265">
    <property type="term" value="P:DNA topological change"/>
    <property type="evidence" value="ECO:0007669"/>
    <property type="project" value="InterPro"/>
</dbReference>
<dbReference type="Proteomes" id="UP000054282">
    <property type="component" value="Unassembled WGS sequence"/>
</dbReference>
<gene>
    <name evidence="7" type="ORF">PFDG_04837</name>
</gene>
<dbReference type="GO" id="GO:0005524">
    <property type="term" value="F:ATP binding"/>
    <property type="evidence" value="ECO:0007669"/>
    <property type="project" value="InterPro"/>
</dbReference>
<accession>A0A0L7M8W3</accession>
<evidence type="ECO:0000256" key="2">
    <source>
        <dbReference type="ARBA" id="ARBA00023029"/>
    </source>
</evidence>